<dbReference type="OrthoDB" id="1872003at2759"/>
<keyword evidence="3" id="KW-1185">Reference proteome</keyword>
<dbReference type="AlphaFoldDB" id="A0A2T9Y7I4"/>
<proteinExistence type="predicted"/>
<dbReference type="InterPro" id="IPR035474">
    <property type="entry name" value="SIS_Kpsf"/>
</dbReference>
<accession>A0A2T9Y7I4</accession>
<dbReference type="STRING" id="133385.A0A2T9Y7I4"/>
<gene>
    <name evidence="2" type="ORF">BB561_005932</name>
</gene>
<dbReference type="PANTHER" id="PTHR38418:SF2">
    <property type="entry name" value="SUGAR ISOMERASE, KPSF_GUTQ (AFU_ORTHOLOGUE AFUA_6G08860)"/>
    <property type="match status" value="1"/>
</dbReference>
<dbReference type="GO" id="GO:1901135">
    <property type="term" value="P:carbohydrate derivative metabolic process"/>
    <property type="evidence" value="ECO:0007669"/>
    <property type="project" value="InterPro"/>
</dbReference>
<comment type="caution">
    <text evidence="2">The sequence shown here is derived from an EMBL/GenBank/DDBJ whole genome shotgun (WGS) entry which is preliminary data.</text>
</comment>
<dbReference type="Gene3D" id="3.40.50.10490">
    <property type="entry name" value="Glucose-6-phosphate isomerase like protein, domain 1"/>
    <property type="match status" value="1"/>
</dbReference>
<dbReference type="CDD" id="cd05014">
    <property type="entry name" value="SIS_Kpsf"/>
    <property type="match status" value="1"/>
</dbReference>
<dbReference type="PROSITE" id="PS51464">
    <property type="entry name" value="SIS"/>
    <property type="match status" value="1"/>
</dbReference>
<feature type="domain" description="SIS" evidence="1">
    <location>
        <begin position="45"/>
        <end position="254"/>
    </location>
</feature>
<dbReference type="SUPFAM" id="SSF53697">
    <property type="entry name" value="SIS domain"/>
    <property type="match status" value="1"/>
</dbReference>
<reference evidence="2 3" key="1">
    <citation type="journal article" date="2018" name="MBio">
        <title>Comparative Genomics Reveals the Core Gene Toolbox for the Fungus-Insect Symbiosis.</title>
        <authorList>
            <person name="Wang Y."/>
            <person name="Stata M."/>
            <person name="Wang W."/>
            <person name="Stajich J.E."/>
            <person name="White M.M."/>
            <person name="Moncalvo J.M."/>
        </authorList>
    </citation>
    <scope>NUCLEOTIDE SEQUENCE [LARGE SCALE GENOMIC DNA]</scope>
    <source>
        <strain evidence="2 3">SWE-8-4</strain>
    </source>
</reference>
<evidence type="ECO:0000259" key="1">
    <source>
        <dbReference type="PROSITE" id="PS51464"/>
    </source>
</evidence>
<protein>
    <recommendedName>
        <fullName evidence="1">SIS domain-containing protein</fullName>
    </recommendedName>
</protein>
<organism evidence="2 3">
    <name type="scientific">Smittium simulii</name>
    <dbReference type="NCBI Taxonomy" id="133385"/>
    <lineage>
        <taxon>Eukaryota</taxon>
        <taxon>Fungi</taxon>
        <taxon>Fungi incertae sedis</taxon>
        <taxon>Zoopagomycota</taxon>
        <taxon>Kickxellomycotina</taxon>
        <taxon>Harpellomycetes</taxon>
        <taxon>Harpellales</taxon>
        <taxon>Legeriomycetaceae</taxon>
        <taxon>Smittium</taxon>
    </lineage>
</organism>
<evidence type="ECO:0000313" key="3">
    <source>
        <dbReference type="Proteomes" id="UP000245383"/>
    </source>
</evidence>
<dbReference type="InterPro" id="IPR046348">
    <property type="entry name" value="SIS_dom_sf"/>
</dbReference>
<dbReference type="InterPro" id="IPR001347">
    <property type="entry name" value="SIS_dom"/>
</dbReference>
<dbReference type="GO" id="GO:0097367">
    <property type="term" value="F:carbohydrate derivative binding"/>
    <property type="evidence" value="ECO:0007669"/>
    <property type="project" value="InterPro"/>
</dbReference>
<dbReference type="Proteomes" id="UP000245383">
    <property type="component" value="Unassembled WGS sequence"/>
</dbReference>
<dbReference type="PANTHER" id="PTHR38418">
    <property type="entry name" value="SUGAR ISOMERASE, KPSF/GUTQ (AFU_ORTHOLOGUE AFUA_6G08860)"/>
    <property type="match status" value="1"/>
</dbReference>
<dbReference type="Pfam" id="PF01380">
    <property type="entry name" value="SIS"/>
    <property type="match status" value="2"/>
</dbReference>
<evidence type="ECO:0000313" key="2">
    <source>
        <dbReference type="EMBL" id="PVU88288.1"/>
    </source>
</evidence>
<sequence>MSFSTPQNTLLGARSALSQLQKLSQSILACSDKIASDPLPFQNALSILYKASTTRGSKVIITAVGKSAKIGEKLVATLVSTGTLAVMMHSTEALHGDLGLVRPGDVIIAISYSGNTDEVVYAVEQIIKKRNKIPPKPSISAFLCDDKTTCVSPASKSETSSCIDFSSSPGFSDDLTDFSSDFNFTSKFYDNLDIPIISLCGNPSSKLAQLSDVWLDVSVDSEASLDVPAPTISTTVTLAMGDALAMSLMDMINFKHSDFVESHPGGSLGKTTPVSSHKNTLVDNSHQLFQTRSQDKSLNGLQDLFDFQLSIKNSS</sequence>
<name>A0A2T9Y7I4_9FUNG</name>
<dbReference type="EMBL" id="MBFR01000397">
    <property type="protein sequence ID" value="PVU88288.1"/>
    <property type="molecule type" value="Genomic_DNA"/>
</dbReference>